<reference evidence="3 4" key="1">
    <citation type="submission" date="2019-06" db="EMBL/GenBank/DDBJ databases">
        <title>Genome Sequence of the Brown Rot Fungal Pathogen Monilinia laxa.</title>
        <authorList>
            <person name="De Miccolis Angelini R.M."/>
            <person name="Landi L."/>
            <person name="Abate D."/>
            <person name="Pollastro S."/>
            <person name="Romanazzi G."/>
            <person name="Faretra F."/>
        </authorList>
    </citation>
    <scope>NUCLEOTIDE SEQUENCE [LARGE SCALE GENOMIC DNA]</scope>
    <source>
        <strain evidence="3 4">Mlax316</strain>
    </source>
</reference>
<dbReference type="SMART" id="SM00220">
    <property type="entry name" value="S_TKc"/>
    <property type="match status" value="1"/>
</dbReference>
<dbReference type="Proteomes" id="UP000326757">
    <property type="component" value="Unassembled WGS sequence"/>
</dbReference>
<accession>A0A5N6KHD4</accession>
<dbReference type="Gene3D" id="1.10.510.10">
    <property type="entry name" value="Transferase(Phosphotransferase) domain 1"/>
    <property type="match status" value="2"/>
</dbReference>
<dbReference type="Pfam" id="PF06985">
    <property type="entry name" value="HET"/>
    <property type="match status" value="1"/>
</dbReference>
<feature type="domain" description="Protein kinase" evidence="2">
    <location>
        <begin position="175"/>
        <end position="612"/>
    </location>
</feature>
<evidence type="ECO:0000313" key="4">
    <source>
        <dbReference type="Proteomes" id="UP000326757"/>
    </source>
</evidence>
<dbReference type="InterPro" id="IPR000719">
    <property type="entry name" value="Prot_kinase_dom"/>
</dbReference>
<evidence type="ECO:0000313" key="3">
    <source>
        <dbReference type="EMBL" id="KAB8303107.1"/>
    </source>
</evidence>
<dbReference type="GO" id="GO:0005524">
    <property type="term" value="F:ATP binding"/>
    <property type="evidence" value="ECO:0007669"/>
    <property type="project" value="InterPro"/>
</dbReference>
<dbReference type="PANTHER" id="PTHR33112:SF10">
    <property type="entry name" value="TOL"/>
    <property type="match status" value="1"/>
</dbReference>
<dbReference type="InterPro" id="IPR011009">
    <property type="entry name" value="Kinase-like_dom_sf"/>
</dbReference>
<gene>
    <name evidence="3" type="ORF">EYC80_004558</name>
</gene>
<dbReference type="EMBL" id="VIGI01000002">
    <property type="protein sequence ID" value="KAB8303107.1"/>
    <property type="molecule type" value="Genomic_DNA"/>
</dbReference>
<feature type="compositionally biased region" description="Polar residues" evidence="1">
    <location>
        <begin position="328"/>
        <end position="338"/>
    </location>
</feature>
<name>A0A5N6KHD4_MONLA</name>
<comment type="caution">
    <text evidence="3">The sequence shown here is derived from an EMBL/GenBank/DDBJ whole genome shotgun (WGS) entry which is preliminary data.</text>
</comment>
<evidence type="ECO:0000256" key="1">
    <source>
        <dbReference type="SAM" id="MobiDB-lite"/>
    </source>
</evidence>
<protein>
    <recommendedName>
        <fullName evidence="2">Protein kinase domain-containing protein</fullName>
    </recommendedName>
</protein>
<dbReference type="PANTHER" id="PTHR33112">
    <property type="entry name" value="DOMAIN PROTEIN, PUTATIVE-RELATED"/>
    <property type="match status" value="1"/>
</dbReference>
<proteinExistence type="predicted"/>
<keyword evidence="4" id="KW-1185">Reference proteome</keyword>
<dbReference type="OrthoDB" id="4062651at2759"/>
<organism evidence="3 4">
    <name type="scientific">Monilinia laxa</name>
    <name type="common">Brown rot fungus</name>
    <name type="synonym">Sclerotinia laxa</name>
    <dbReference type="NCBI Taxonomy" id="61186"/>
    <lineage>
        <taxon>Eukaryota</taxon>
        <taxon>Fungi</taxon>
        <taxon>Dikarya</taxon>
        <taxon>Ascomycota</taxon>
        <taxon>Pezizomycotina</taxon>
        <taxon>Leotiomycetes</taxon>
        <taxon>Helotiales</taxon>
        <taxon>Sclerotiniaceae</taxon>
        <taxon>Monilinia</taxon>
    </lineage>
</organism>
<dbReference type="InterPro" id="IPR010730">
    <property type="entry name" value="HET"/>
</dbReference>
<dbReference type="SUPFAM" id="SSF56112">
    <property type="entry name" value="Protein kinase-like (PK-like)"/>
    <property type="match status" value="1"/>
</dbReference>
<dbReference type="PROSITE" id="PS50011">
    <property type="entry name" value="PROTEIN_KINASE_DOM"/>
    <property type="match status" value="1"/>
</dbReference>
<sequence>MAASVENRSVMEQTEPAVTTRGLPSDPLNIYIYKVVKNNSIGISPEGHHLPDEEYDRLLTTDAIQNALGDSHEVSSLVNYILSDAKKTFLTLLLALPHCEHLQEIMNDLMVCGFSDTLLATQKLDASYLKHKFWNEITLDDFKTKRMPFIVPTFEVEIFKYEFENDRILPFRALDGSHTPSSNGHFSEVRCVEMLASKQNKVKVLNKTLKVALKTLKNINDHGYDIYKEWEREARAHKQLNGKSGNIIEAFGAYRQIAKSPQNDAYHLVLEWADGGSLLDFWKLYSAPQVNHSDVDEVRRRIKDMLDQIYGLSDALVVMHSTKAQSAESYTSESTLSSKVHPPRSSIYGKDRAPEASKPSTESVYLPTFTVDPVMDRTVAVIPFSSDPATLEVNTGFDTQNWRHGDIKPENILRFIDSKHGDRLGTLKLADLGRAQQHRFVTEIRRTKGNELWRTRWYEPPDLEKTNHKKAHEKISRLFNIWSMGCVIFESALWLLYGCKNNFMNTSGLASGDNGGTPYWREEKGGYRLTDNVTGWMEHILLLDYERSSAIGDLVKLVKDRLLKIDLPPNSDVYKDGFRTNAKDLREQLSKIVEKATNDKEYLFSCAGRTNFSQTQPINPGLNSPSRSSSNFLSVDDSRSVGFPGTPGWRTAIAQQRVYTNCIKNEWEISPENKTIIDLILGGRTFDYRQQKLCSDCEAIEILSPHPRMSLDMRTLKMKSTQPTCDLCELIYSAANDQGLTTRSKISLKRLENNLVLEDNDLKCLRLIETEARVGPQSAPTLVPLAGNREISAEDLVTFMKLPLEWLKECDDKHGEVCISNRKSHVLPTRLISVENPKKPKIIATADLPSNILAKGIRYVALSHKWGDIPGNAITTRRNIEQRKKKIPMGELPLSFKNAIAITSSLDCPYLWIDSLCILQGPAGDFNTEADKMQTTFNGAYCVLAACSAHSAMDGFLPNSKSRSMCVKIGNVLVSPVTVDFERDVLQSPLSRRGWVLQERALARRTIFLTETQTYWECGHGIRCEALSKLKNDKAAFLGDPNFPDYTIRPESTVGEQIDLSITLFQHYTQLEFSHPEDRPIAIDGLIERLTMAFKTRSLAGLFKTYWGRCLLWRRADESTPLKKIPQGQSSRKVPPTWSWMAFEGVISFIEPEGGQVDWNNSGVTLPFNSLTRDQASWLSTSCHEDSVAIKAKAYAFTILADTPSNEASLYYDAEEISSAKCVIIGSGKQLTSDASTKTNYVLIVKPVSDFPGITSYERCGVGYLPGKFIQLDGSSLYITIE</sequence>
<evidence type="ECO:0000259" key="2">
    <source>
        <dbReference type="PROSITE" id="PS50011"/>
    </source>
</evidence>
<dbReference type="Pfam" id="PF00069">
    <property type="entry name" value="Pkinase"/>
    <property type="match status" value="1"/>
</dbReference>
<dbReference type="GO" id="GO:0004672">
    <property type="term" value="F:protein kinase activity"/>
    <property type="evidence" value="ECO:0007669"/>
    <property type="project" value="InterPro"/>
</dbReference>
<feature type="region of interest" description="Disordered" evidence="1">
    <location>
        <begin position="328"/>
        <end position="362"/>
    </location>
</feature>